<keyword evidence="2" id="KW-0479">Metal-binding</keyword>
<feature type="domain" description="Plastocyanin-like" evidence="6">
    <location>
        <begin position="223"/>
        <end position="355"/>
    </location>
</feature>
<dbReference type="EMBL" id="JBJQND010000006">
    <property type="protein sequence ID" value="KAL3875041.1"/>
    <property type="molecule type" value="Genomic_DNA"/>
</dbReference>
<evidence type="ECO:0000313" key="9">
    <source>
        <dbReference type="EMBL" id="KAL3875041.1"/>
    </source>
</evidence>
<keyword evidence="10" id="KW-1185">Reference proteome</keyword>
<reference evidence="9 10" key="1">
    <citation type="submission" date="2024-11" db="EMBL/GenBank/DDBJ databases">
        <title>Chromosome-level genome assembly of the freshwater bivalve Anodonta woodiana.</title>
        <authorList>
            <person name="Chen X."/>
        </authorList>
    </citation>
    <scope>NUCLEOTIDE SEQUENCE [LARGE SCALE GENOMIC DNA]</scope>
    <source>
        <strain evidence="9">MN2024</strain>
        <tissue evidence="9">Gills</tissue>
    </source>
</reference>
<dbReference type="InterPro" id="IPR001117">
    <property type="entry name" value="Cu-oxidase_2nd"/>
</dbReference>
<comment type="caution">
    <text evidence="9">The sequence shown here is derived from an EMBL/GenBank/DDBJ whole genome shotgun (WGS) entry which is preliminary data.</text>
</comment>
<dbReference type="InterPro" id="IPR045087">
    <property type="entry name" value="Cu-oxidase_fam"/>
</dbReference>
<evidence type="ECO:0000259" key="7">
    <source>
        <dbReference type="Pfam" id="PF07731"/>
    </source>
</evidence>
<feature type="domain" description="Plastocyanin-like" evidence="8">
    <location>
        <begin position="70"/>
        <end position="179"/>
    </location>
</feature>
<dbReference type="FunFam" id="2.60.40.420:FF:000031">
    <property type="entry name" value="Laccase-2 isoform A"/>
    <property type="match status" value="1"/>
</dbReference>
<dbReference type="InterPro" id="IPR033138">
    <property type="entry name" value="Cu_oxidase_CS"/>
</dbReference>
<feature type="domain" description="Plastocyanin-like" evidence="7">
    <location>
        <begin position="493"/>
        <end position="614"/>
    </location>
</feature>
<dbReference type="GO" id="GO:0016491">
    <property type="term" value="F:oxidoreductase activity"/>
    <property type="evidence" value="ECO:0007669"/>
    <property type="project" value="UniProtKB-KW"/>
</dbReference>
<dbReference type="Pfam" id="PF07731">
    <property type="entry name" value="Cu-oxidase_2"/>
    <property type="match status" value="1"/>
</dbReference>
<accession>A0ABD3WNI8</accession>
<dbReference type="PROSITE" id="PS00080">
    <property type="entry name" value="MULTICOPPER_OXIDASE2"/>
    <property type="match status" value="1"/>
</dbReference>
<sequence length="675" mass="76650">MVVIFVFSLFLIGVDSTVRSDHSCNRPCIDGAASRTCVYYFTVEWYWVLSKACHECPFNLTDCFRPQCVTANGYPRPVITVNRMMPGPSIEVCEGDTVVVYVRNELEDGSATSIHWHGQSQFNTCHMDGVGLLTQCNIPYKETFRYEFTAYPAGTHWYHSHTGMQFADGLFGAFIVREPVRRDPVASLYEVDSSDHILVLQDFLDYWTIIRYMNEMHNMWEVSMPIAGLINGRGQKHVVLDEYNIINTTVNQSMTPREVFMVKANTSYRFRIISVAPRCPFILSVDSHIMTVIATDGAPLKPVTVDSLVIGSGERYDIVITANQNPGNFWIKCQGLVDCAPSDGHASAILRYEGAPEVDPPGIPTEWRQGTIFNPFPDPKMNRSERHDIYQDSLRYGGKDEDYSSELVDVKYYITLQWSTNDNTKYNHPVYYPVANLHPSKTHLTPTLNNIFFCSNNSSITYYFHPAPLLTQWNDVAADLRICNSSTVNMSACEKDLCYCTHLLDVKLGQIVELFMISLSDFMHPMHLHGYQFRVVGNGMFDRQKTVKEVIEMDSTGQIPRILQNPMHKDTVMVHGGNTYTIIRFKADNPGIWFLHCHTDGHLQQGMAMVIKVGNLAEFPTPPSYVPRCGGYAYRDTLYKDSSSLSWRLQMNLSTSVFLTIATILLTLNDQLLEL</sequence>
<feature type="signal peptide" evidence="5">
    <location>
        <begin position="1"/>
        <end position="16"/>
    </location>
</feature>
<proteinExistence type="inferred from homology"/>
<name>A0ABD3WNI8_SINWO</name>
<dbReference type="CDD" id="cd13884">
    <property type="entry name" value="CuRO_2_tcLCC_insect_like"/>
    <property type="match status" value="1"/>
</dbReference>
<evidence type="ECO:0000259" key="6">
    <source>
        <dbReference type="Pfam" id="PF00394"/>
    </source>
</evidence>
<dbReference type="InterPro" id="IPR011706">
    <property type="entry name" value="Cu-oxidase_C"/>
</dbReference>
<evidence type="ECO:0000256" key="2">
    <source>
        <dbReference type="ARBA" id="ARBA00022723"/>
    </source>
</evidence>
<keyword evidence="5" id="KW-0732">Signal</keyword>
<dbReference type="Pfam" id="PF00394">
    <property type="entry name" value="Cu-oxidase"/>
    <property type="match status" value="1"/>
</dbReference>
<evidence type="ECO:0000259" key="8">
    <source>
        <dbReference type="Pfam" id="PF07732"/>
    </source>
</evidence>
<dbReference type="InterPro" id="IPR011707">
    <property type="entry name" value="Cu-oxidase-like_N"/>
</dbReference>
<dbReference type="CDD" id="cd13858">
    <property type="entry name" value="CuRO_1_tcLCC2_insect_like"/>
    <property type="match status" value="1"/>
</dbReference>
<gene>
    <name evidence="9" type="ORF">ACJMK2_037980</name>
</gene>
<dbReference type="PROSITE" id="PS00079">
    <property type="entry name" value="MULTICOPPER_OXIDASE1"/>
    <property type="match status" value="1"/>
</dbReference>
<evidence type="ECO:0000256" key="3">
    <source>
        <dbReference type="ARBA" id="ARBA00023002"/>
    </source>
</evidence>
<dbReference type="Proteomes" id="UP001634394">
    <property type="component" value="Unassembled WGS sequence"/>
</dbReference>
<dbReference type="GO" id="GO:0046872">
    <property type="term" value="F:metal ion binding"/>
    <property type="evidence" value="ECO:0007669"/>
    <property type="project" value="UniProtKB-KW"/>
</dbReference>
<feature type="chain" id="PRO_5044865858" evidence="5">
    <location>
        <begin position="17"/>
        <end position="675"/>
    </location>
</feature>
<organism evidence="9 10">
    <name type="scientific">Sinanodonta woodiana</name>
    <name type="common">Chinese pond mussel</name>
    <name type="synonym">Anodonta woodiana</name>
    <dbReference type="NCBI Taxonomy" id="1069815"/>
    <lineage>
        <taxon>Eukaryota</taxon>
        <taxon>Metazoa</taxon>
        <taxon>Spiralia</taxon>
        <taxon>Lophotrochozoa</taxon>
        <taxon>Mollusca</taxon>
        <taxon>Bivalvia</taxon>
        <taxon>Autobranchia</taxon>
        <taxon>Heteroconchia</taxon>
        <taxon>Palaeoheterodonta</taxon>
        <taxon>Unionida</taxon>
        <taxon>Unionoidea</taxon>
        <taxon>Unionidae</taxon>
        <taxon>Unioninae</taxon>
        <taxon>Sinanodonta</taxon>
    </lineage>
</organism>
<evidence type="ECO:0000313" key="10">
    <source>
        <dbReference type="Proteomes" id="UP001634394"/>
    </source>
</evidence>
<evidence type="ECO:0000256" key="4">
    <source>
        <dbReference type="ARBA" id="ARBA00023008"/>
    </source>
</evidence>
<dbReference type="AlphaFoldDB" id="A0ABD3WNI8"/>
<dbReference type="PANTHER" id="PTHR11709">
    <property type="entry name" value="MULTI-COPPER OXIDASE"/>
    <property type="match status" value="1"/>
</dbReference>
<dbReference type="Gene3D" id="2.60.40.420">
    <property type="entry name" value="Cupredoxins - blue copper proteins"/>
    <property type="match status" value="3"/>
</dbReference>
<keyword evidence="3" id="KW-0560">Oxidoreductase</keyword>
<evidence type="ECO:0000256" key="5">
    <source>
        <dbReference type="SAM" id="SignalP"/>
    </source>
</evidence>
<dbReference type="FunFam" id="2.60.40.420:FF:000045">
    <property type="entry name" value="Laccase 2"/>
    <property type="match status" value="1"/>
</dbReference>
<dbReference type="InterPro" id="IPR002355">
    <property type="entry name" value="Cu_oxidase_Cu_BS"/>
</dbReference>
<keyword evidence="4" id="KW-0186">Copper</keyword>
<protein>
    <submittedName>
        <fullName evidence="9">Uncharacterized protein</fullName>
    </submittedName>
</protein>
<dbReference type="SUPFAM" id="SSF49503">
    <property type="entry name" value="Cupredoxins"/>
    <property type="match status" value="3"/>
</dbReference>
<evidence type="ECO:0000256" key="1">
    <source>
        <dbReference type="ARBA" id="ARBA00010609"/>
    </source>
</evidence>
<dbReference type="CDD" id="cd13905">
    <property type="entry name" value="CuRO_3_tcLLC2_insect_like"/>
    <property type="match status" value="1"/>
</dbReference>
<dbReference type="PANTHER" id="PTHR11709:SF394">
    <property type="entry name" value="FI03373P-RELATED"/>
    <property type="match status" value="1"/>
</dbReference>
<dbReference type="InterPro" id="IPR008972">
    <property type="entry name" value="Cupredoxin"/>
</dbReference>
<comment type="similarity">
    <text evidence="1">Belongs to the multicopper oxidase family.</text>
</comment>
<dbReference type="Pfam" id="PF07732">
    <property type="entry name" value="Cu-oxidase_3"/>
    <property type="match status" value="1"/>
</dbReference>